<comment type="caution">
    <text evidence="8">The sequence shown here is derived from an EMBL/GenBank/DDBJ whole genome shotgun (WGS) entry which is preliminary data.</text>
</comment>
<dbReference type="SMART" id="SM00833">
    <property type="entry name" value="CobW_C"/>
    <property type="match status" value="1"/>
</dbReference>
<reference evidence="8 9" key="1">
    <citation type="submission" date="2015-05" db="EMBL/GenBank/DDBJ databases">
        <title>Draft genome sequence of Microvirga vignae strain BR3299, a novel nitrogen fixing bacteria isolated from Brazil semi-aired region.</title>
        <authorList>
            <person name="Zilli J.E."/>
            <person name="Passos S.R."/>
            <person name="Leite J."/>
            <person name="Baldani J.I."/>
            <person name="Xavier G.R."/>
            <person name="Rumjaneck N.G."/>
            <person name="Simoes-Araujo J.L."/>
        </authorList>
    </citation>
    <scope>NUCLEOTIDE SEQUENCE [LARGE SCALE GENOMIC DNA]</scope>
    <source>
        <strain evidence="8 9">BR3299</strain>
    </source>
</reference>
<name>A0A0H1RD97_9HYPH</name>
<dbReference type="SUPFAM" id="SSF52540">
    <property type="entry name" value="P-loop containing nucleoside triphosphate hydrolases"/>
    <property type="match status" value="1"/>
</dbReference>
<keyword evidence="9" id="KW-1185">Reference proteome</keyword>
<gene>
    <name evidence="8" type="ORF">AA309_24895</name>
</gene>
<evidence type="ECO:0000256" key="6">
    <source>
        <dbReference type="ARBA" id="ARBA00049117"/>
    </source>
</evidence>
<proteinExistence type="inferred from homology"/>
<dbReference type="GO" id="GO:0000166">
    <property type="term" value="F:nucleotide binding"/>
    <property type="evidence" value="ECO:0007669"/>
    <property type="project" value="UniProtKB-KW"/>
</dbReference>
<dbReference type="GO" id="GO:0005737">
    <property type="term" value="C:cytoplasm"/>
    <property type="evidence" value="ECO:0007669"/>
    <property type="project" value="TreeGrafter"/>
</dbReference>
<dbReference type="AlphaFoldDB" id="A0A0H1RD97"/>
<dbReference type="Gene3D" id="3.40.50.300">
    <property type="entry name" value="P-loop containing nucleotide triphosphate hydrolases"/>
    <property type="match status" value="1"/>
</dbReference>
<dbReference type="CDD" id="cd03112">
    <property type="entry name" value="CobW-like"/>
    <property type="match status" value="1"/>
</dbReference>
<dbReference type="EMBL" id="LCYG01000077">
    <property type="protein sequence ID" value="KLK90577.1"/>
    <property type="molecule type" value="Genomic_DNA"/>
</dbReference>
<evidence type="ECO:0000313" key="9">
    <source>
        <dbReference type="Proteomes" id="UP000035489"/>
    </source>
</evidence>
<dbReference type="OrthoDB" id="9808822at2"/>
<dbReference type="SUPFAM" id="SSF90002">
    <property type="entry name" value="Hypothetical protein YjiA, C-terminal domain"/>
    <property type="match status" value="1"/>
</dbReference>
<dbReference type="PANTHER" id="PTHR13748">
    <property type="entry name" value="COBW-RELATED"/>
    <property type="match status" value="1"/>
</dbReference>
<evidence type="ECO:0000313" key="8">
    <source>
        <dbReference type="EMBL" id="KLK90577.1"/>
    </source>
</evidence>
<evidence type="ECO:0000256" key="2">
    <source>
        <dbReference type="ARBA" id="ARBA00022801"/>
    </source>
</evidence>
<dbReference type="Proteomes" id="UP000035489">
    <property type="component" value="Unassembled WGS sequence"/>
</dbReference>
<evidence type="ECO:0000256" key="4">
    <source>
        <dbReference type="ARBA" id="ARBA00034320"/>
    </source>
</evidence>
<dbReference type="PANTHER" id="PTHR13748:SF62">
    <property type="entry name" value="COBW DOMAIN-CONTAINING PROTEIN"/>
    <property type="match status" value="1"/>
</dbReference>
<dbReference type="PATRIC" id="fig|1225564.3.peg.6475"/>
<feature type="domain" description="CobW C-terminal" evidence="7">
    <location>
        <begin position="222"/>
        <end position="316"/>
    </location>
</feature>
<dbReference type="STRING" id="1225564.AA309_24895"/>
<protein>
    <recommendedName>
        <fullName evidence="7">CobW C-terminal domain-containing protein</fullName>
    </recommendedName>
</protein>
<comment type="similarity">
    <text evidence="4">Belongs to the SIMIBI class G3E GTPase family. ZNG1 subfamily.</text>
</comment>
<dbReference type="Pfam" id="PF07683">
    <property type="entry name" value="CobW_C"/>
    <property type="match status" value="1"/>
</dbReference>
<keyword evidence="3" id="KW-0143">Chaperone</keyword>
<accession>A0A0H1RD97</accession>
<dbReference type="InterPro" id="IPR011629">
    <property type="entry name" value="CobW-like_C"/>
</dbReference>
<organism evidence="8 9">
    <name type="scientific">Microvirga vignae</name>
    <dbReference type="NCBI Taxonomy" id="1225564"/>
    <lineage>
        <taxon>Bacteria</taxon>
        <taxon>Pseudomonadati</taxon>
        <taxon>Pseudomonadota</taxon>
        <taxon>Alphaproteobacteria</taxon>
        <taxon>Hyphomicrobiales</taxon>
        <taxon>Methylobacteriaceae</taxon>
        <taxon>Microvirga</taxon>
    </lineage>
</organism>
<dbReference type="RefSeq" id="WP_047191726.1">
    <property type="nucleotide sequence ID" value="NZ_LCYG01000077.1"/>
</dbReference>
<sequence>MIPVTLLTGFLGSGKTTLLSRLLREPAFSKAAVLINEFGEIGLDHDLVETGDETLIALSTGCLCCRVSSSLAKTLALLEARRSAGEINFDRVVIETSGLADPVPILQALAGDRMIASSFFVDGVVTTVDVISGASTIERYAEARRQVAMADMLLVTKKDVAEGGFKDVAATLGAINQTARIMDARDWKGDLVHQAETSRGVLSASMQTLSLRLRPHRHSYNFSTVSIVSDRPLSALTLPLFLEGLAAHLGPRLLRAKGLIAIRELPEQPMAIHCVQHMVHKPIFLPSWPSAERRSRIILIGHELPERWPGLLLEALEAEVASITGPAEPTMLA</sequence>
<evidence type="ECO:0000256" key="3">
    <source>
        <dbReference type="ARBA" id="ARBA00023186"/>
    </source>
</evidence>
<evidence type="ECO:0000256" key="5">
    <source>
        <dbReference type="ARBA" id="ARBA00045658"/>
    </source>
</evidence>
<evidence type="ECO:0000256" key="1">
    <source>
        <dbReference type="ARBA" id="ARBA00022741"/>
    </source>
</evidence>
<dbReference type="InterPro" id="IPR003495">
    <property type="entry name" value="CobW/HypB/UreG_nucleotide-bd"/>
</dbReference>
<dbReference type="GO" id="GO:0016787">
    <property type="term" value="F:hydrolase activity"/>
    <property type="evidence" value="ECO:0007669"/>
    <property type="project" value="UniProtKB-KW"/>
</dbReference>
<dbReference type="Gene3D" id="3.30.1220.10">
    <property type="entry name" value="CobW-like, C-terminal domain"/>
    <property type="match status" value="1"/>
</dbReference>
<evidence type="ECO:0000259" key="7">
    <source>
        <dbReference type="SMART" id="SM00833"/>
    </source>
</evidence>
<dbReference type="InterPro" id="IPR027417">
    <property type="entry name" value="P-loop_NTPase"/>
</dbReference>
<dbReference type="InterPro" id="IPR051316">
    <property type="entry name" value="Zinc-reg_GTPase_activator"/>
</dbReference>
<dbReference type="InterPro" id="IPR036627">
    <property type="entry name" value="CobW-likC_sf"/>
</dbReference>
<comment type="catalytic activity">
    <reaction evidence="6">
        <text>GTP + H2O = GDP + phosphate + H(+)</text>
        <dbReference type="Rhea" id="RHEA:19669"/>
        <dbReference type="ChEBI" id="CHEBI:15377"/>
        <dbReference type="ChEBI" id="CHEBI:15378"/>
        <dbReference type="ChEBI" id="CHEBI:37565"/>
        <dbReference type="ChEBI" id="CHEBI:43474"/>
        <dbReference type="ChEBI" id="CHEBI:58189"/>
    </reaction>
    <physiologicalReaction direction="left-to-right" evidence="6">
        <dbReference type="Rhea" id="RHEA:19670"/>
    </physiologicalReaction>
</comment>
<comment type="function">
    <text evidence="5">Zinc chaperone that directly transfers zinc cofactor to target proteins, thereby activating them. Zinc is transferred from the CXCC motif in the GTPase domain to the zinc binding site in target proteins in a process requiring GTP hydrolysis.</text>
</comment>
<dbReference type="Pfam" id="PF02492">
    <property type="entry name" value="cobW"/>
    <property type="match status" value="1"/>
</dbReference>
<keyword evidence="1" id="KW-0547">Nucleotide-binding</keyword>
<keyword evidence="2" id="KW-0378">Hydrolase</keyword>